<comment type="caution">
    <text evidence="4">The sequence shown here is derived from an EMBL/GenBank/DDBJ whole genome shotgun (WGS) entry which is preliminary data.</text>
</comment>
<dbReference type="GO" id="GO:0005829">
    <property type="term" value="C:cytosol"/>
    <property type="evidence" value="ECO:0007669"/>
    <property type="project" value="TreeGrafter"/>
</dbReference>
<dbReference type="SUPFAM" id="SSF53223">
    <property type="entry name" value="Aminoacid dehydrogenase-like, N-terminal domain"/>
    <property type="match status" value="1"/>
</dbReference>
<gene>
    <name evidence="4" type="ORF">D3P96_05580</name>
</gene>
<evidence type="ECO:0000256" key="2">
    <source>
        <dbReference type="ARBA" id="ARBA00023141"/>
    </source>
</evidence>
<dbReference type="SUPFAM" id="SSF51735">
    <property type="entry name" value="NAD(P)-binding Rossmann-fold domains"/>
    <property type="match status" value="1"/>
</dbReference>
<dbReference type="Gene3D" id="3.40.50.720">
    <property type="entry name" value="NAD(P)-binding Rossmann-like Domain"/>
    <property type="match status" value="1"/>
</dbReference>
<dbReference type="GO" id="GO:0009073">
    <property type="term" value="P:aromatic amino acid family biosynthetic process"/>
    <property type="evidence" value="ECO:0007669"/>
    <property type="project" value="UniProtKB-KW"/>
</dbReference>
<proteinExistence type="predicted"/>
<dbReference type="Pfam" id="PF08501">
    <property type="entry name" value="Shikimate_dh_N"/>
    <property type="match status" value="1"/>
</dbReference>
<accession>A0A3P2RGA7</accession>
<dbReference type="OrthoDB" id="9792692at2"/>
<keyword evidence="2" id="KW-0028">Amino-acid biosynthesis</keyword>
<dbReference type="InterPro" id="IPR013708">
    <property type="entry name" value="Shikimate_DH-bd_N"/>
</dbReference>
<sequence length="279" mass="30512">MQHYGLIGWQIAHSMSPKLQTQAFAQAHVVANYALYDINPEVFNTEISGVLSQLAGANVTTPYKQAIMAELDDVTPLAQKTQSVNTVFRDGQGHLIGDTTDGQGFWLALQYQIGILTGQRVLLIGCGGAARAIMAAKPAETTLVVANRPSDHFDAYATVTESLLEQPLYDLTAIDDQLQEMDVIVDATTVGMHDNQTILSDAQMQVTQAHVNIVDLKYNHANTPLMRLAQSEQRNNFNGLAMLVGQGCLSQQRWTGYQPDLLTLMNEMGVAQNDNHNNA</sequence>
<name>A0A3P2RGA7_WEIVI</name>
<dbReference type="InterPro" id="IPR022893">
    <property type="entry name" value="Shikimate_DH_fam"/>
</dbReference>
<dbReference type="Gene3D" id="3.40.50.10860">
    <property type="entry name" value="Leucine Dehydrogenase, chain A, domain 1"/>
    <property type="match status" value="1"/>
</dbReference>
<keyword evidence="2" id="KW-0057">Aromatic amino acid biosynthesis</keyword>
<feature type="domain" description="Shikimate dehydrogenase substrate binding N-terminal" evidence="3">
    <location>
        <begin position="6"/>
        <end position="87"/>
    </location>
</feature>
<organism evidence="4 5">
    <name type="scientific">Weissella viridescens</name>
    <name type="common">Lactobacillus viridescens</name>
    <dbReference type="NCBI Taxonomy" id="1629"/>
    <lineage>
        <taxon>Bacteria</taxon>
        <taxon>Bacillati</taxon>
        <taxon>Bacillota</taxon>
        <taxon>Bacilli</taxon>
        <taxon>Lactobacillales</taxon>
        <taxon>Lactobacillaceae</taxon>
        <taxon>Weissella</taxon>
    </lineage>
</organism>
<dbReference type="GO" id="GO:0050661">
    <property type="term" value="F:NADP binding"/>
    <property type="evidence" value="ECO:0007669"/>
    <property type="project" value="TreeGrafter"/>
</dbReference>
<dbReference type="EMBL" id="RHGY01000005">
    <property type="protein sequence ID" value="RRG17870.1"/>
    <property type="molecule type" value="Genomic_DNA"/>
</dbReference>
<comment type="pathway">
    <text evidence="1">Metabolic intermediate biosynthesis; chorismate biosynthesis; chorismate from D-erythrose 4-phosphate and phosphoenolpyruvate: step 4/7.</text>
</comment>
<dbReference type="GO" id="GO:0019632">
    <property type="term" value="P:shikimate metabolic process"/>
    <property type="evidence" value="ECO:0007669"/>
    <property type="project" value="TreeGrafter"/>
</dbReference>
<evidence type="ECO:0000259" key="3">
    <source>
        <dbReference type="Pfam" id="PF08501"/>
    </source>
</evidence>
<dbReference type="GO" id="GO:0009423">
    <property type="term" value="P:chorismate biosynthetic process"/>
    <property type="evidence" value="ECO:0007669"/>
    <property type="project" value="TreeGrafter"/>
</dbReference>
<dbReference type="AlphaFoldDB" id="A0A3P2RGA7"/>
<protein>
    <submittedName>
        <fullName evidence="4">Shikimate dehydrogenase</fullName>
    </submittedName>
</protein>
<evidence type="ECO:0000313" key="5">
    <source>
        <dbReference type="Proteomes" id="UP000275836"/>
    </source>
</evidence>
<dbReference type="RefSeq" id="WP_124943379.1">
    <property type="nucleotide sequence ID" value="NZ_RHGY01000005.1"/>
</dbReference>
<dbReference type="Proteomes" id="UP000275836">
    <property type="component" value="Unassembled WGS sequence"/>
</dbReference>
<dbReference type="InterPro" id="IPR036291">
    <property type="entry name" value="NAD(P)-bd_dom_sf"/>
</dbReference>
<evidence type="ECO:0000256" key="1">
    <source>
        <dbReference type="ARBA" id="ARBA00004871"/>
    </source>
</evidence>
<dbReference type="InterPro" id="IPR046346">
    <property type="entry name" value="Aminoacid_DH-like_N_sf"/>
</dbReference>
<dbReference type="GO" id="GO:0004764">
    <property type="term" value="F:shikimate 3-dehydrogenase (NADP+) activity"/>
    <property type="evidence" value="ECO:0007669"/>
    <property type="project" value="InterPro"/>
</dbReference>
<dbReference type="PANTHER" id="PTHR21089">
    <property type="entry name" value="SHIKIMATE DEHYDROGENASE"/>
    <property type="match status" value="1"/>
</dbReference>
<evidence type="ECO:0000313" key="4">
    <source>
        <dbReference type="EMBL" id="RRG17870.1"/>
    </source>
</evidence>
<dbReference type="PANTHER" id="PTHR21089:SF1">
    <property type="entry name" value="BIFUNCTIONAL 3-DEHYDROQUINATE DEHYDRATASE_SHIKIMATE DEHYDROGENASE, CHLOROPLASTIC"/>
    <property type="match status" value="1"/>
</dbReference>
<reference evidence="4 5" key="1">
    <citation type="submission" date="2018-10" db="EMBL/GenBank/DDBJ databases">
        <title>Draft genome sequence of Weissella viridescens UCO-SMC3.</title>
        <authorList>
            <person name="Garcia-Cancino A."/>
            <person name="Espinoza-Monje M."/>
            <person name="Albarracin L."/>
            <person name="Garcia-Castillo V."/>
            <person name="Campos-Martin J."/>
            <person name="Nakano Y."/>
            <person name="Guitierrez-Zamorano C."/>
            <person name="Ikeda-Ohtsubo W."/>
            <person name="Morita H."/>
            <person name="Kitazawa H."/>
            <person name="Villena J."/>
        </authorList>
    </citation>
    <scope>NUCLEOTIDE SEQUENCE [LARGE SCALE GENOMIC DNA]</scope>
    <source>
        <strain evidence="4 5">UCO-SMC3</strain>
    </source>
</reference>